<comment type="caution">
    <text evidence="2">The sequence shown here is derived from an EMBL/GenBank/DDBJ whole genome shotgun (WGS) entry which is preliminary data.</text>
</comment>
<evidence type="ECO:0000313" key="2">
    <source>
        <dbReference type="EMBL" id="CAH0478253.1"/>
    </source>
</evidence>
<proteinExistence type="predicted"/>
<feature type="compositionally biased region" description="Basic and acidic residues" evidence="1">
    <location>
        <begin position="173"/>
        <end position="188"/>
    </location>
</feature>
<feature type="region of interest" description="Disordered" evidence="1">
    <location>
        <begin position="171"/>
        <end position="195"/>
    </location>
</feature>
<accession>A0AAU9KY42</accession>
<evidence type="ECO:0000313" key="3">
    <source>
        <dbReference type="Proteomes" id="UP001160483"/>
    </source>
</evidence>
<gene>
    <name evidence="2" type="ORF">PBS003_LOCUS4956</name>
</gene>
<sequence>MIDMVYHVLEYLEEFPVEAGASELKSQLTVFKHEDLRAACVHLNLQVSRKQNKKGGFISTLVSYWKATKGVASVPNVAQSVYHSPNGPLESVMKLPHDVVQFVQLFPPHGHVEELQEQLNANHSKTLRSACVLLKLRLNKASTKKEFIRLLISYWQNRLAVPLTSESLALSTGREKENEVMDTKRQRSEEEEEEEEVVEEDAQKTLATKKAKHKALERKGDLIEERKKIMAESLEKAKVVKEWASAIEVLSHVDGSAESINSIRKLINGVVDSAISAW</sequence>
<organism evidence="2 3">
    <name type="scientific">Peronospora belbahrii</name>
    <dbReference type="NCBI Taxonomy" id="622444"/>
    <lineage>
        <taxon>Eukaryota</taxon>
        <taxon>Sar</taxon>
        <taxon>Stramenopiles</taxon>
        <taxon>Oomycota</taxon>
        <taxon>Peronosporomycetes</taxon>
        <taxon>Peronosporales</taxon>
        <taxon>Peronosporaceae</taxon>
        <taxon>Peronospora</taxon>
    </lineage>
</organism>
<protein>
    <submittedName>
        <fullName evidence="2">Uncharacterized protein</fullName>
    </submittedName>
</protein>
<dbReference type="AlphaFoldDB" id="A0AAU9KY42"/>
<dbReference type="EMBL" id="CAKKTJ010000223">
    <property type="protein sequence ID" value="CAH0478253.1"/>
    <property type="molecule type" value="Genomic_DNA"/>
</dbReference>
<name>A0AAU9KY42_9STRA</name>
<reference evidence="2" key="1">
    <citation type="submission" date="2021-11" db="EMBL/GenBank/DDBJ databases">
        <authorList>
            <person name="Islam A."/>
            <person name="Islam S."/>
            <person name="Flora M.S."/>
            <person name="Rahman M."/>
            <person name="Ziaur R.M."/>
            <person name="Epstein J.H."/>
            <person name="Hassan M."/>
            <person name="Klassen M."/>
            <person name="Woodard K."/>
            <person name="Webb A."/>
            <person name="Webby R.J."/>
            <person name="El Zowalaty M.E."/>
        </authorList>
    </citation>
    <scope>NUCLEOTIDE SEQUENCE</scope>
    <source>
        <strain evidence="2">Pbs3</strain>
    </source>
</reference>
<evidence type="ECO:0000256" key="1">
    <source>
        <dbReference type="SAM" id="MobiDB-lite"/>
    </source>
</evidence>
<dbReference type="Proteomes" id="UP001160483">
    <property type="component" value="Unassembled WGS sequence"/>
</dbReference>